<dbReference type="PROSITE" id="PS51450">
    <property type="entry name" value="LRR"/>
    <property type="match status" value="1"/>
</dbReference>
<evidence type="ECO:0000313" key="5">
    <source>
        <dbReference type="Proteomes" id="UP001208689"/>
    </source>
</evidence>
<dbReference type="EMBL" id="CP104013">
    <property type="protein sequence ID" value="UYP48813.1"/>
    <property type="molecule type" value="Genomic_DNA"/>
</dbReference>
<dbReference type="SUPFAM" id="SSF52058">
    <property type="entry name" value="L domain-like"/>
    <property type="match status" value="1"/>
</dbReference>
<dbReference type="InterPro" id="IPR050715">
    <property type="entry name" value="LRR-SigEffector_domain"/>
</dbReference>
<keyword evidence="2" id="KW-0677">Repeat</keyword>
<dbReference type="Proteomes" id="UP001208689">
    <property type="component" value="Chromosome"/>
</dbReference>
<dbReference type="SMART" id="SM00369">
    <property type="entry name" value="LRR_TYP"/>
    <property type="match status" value="7"/>
</dbReference>
<accession>A0ABY6HZK0</accession>
<evidence type="ECO:0000313" key="4">
    <source>
        <dbReference type="EMBL" id="UYP48813.1"/>
    </source>
</evidence>
<dbReference type="Pfam" id="PF23598">
    <property type="entry name" value="LRR_14"/>
    <property type="match status" value="1"/>
</dbReference>
<dbReference type="PANTHER" id="PTHR45752">
    <property type="entry name" value="LEUCINE-RICH REPEAT-CONTAINING"/>
    <property type="match status" value="1"/>
</dbReference>
<protein>
    <recommendedName>
        <fullName evidence="3">Disease resistance R13L4/SHOC-2-like LRR domain-containing protein</fullName>
    </recommendedName>
</protein>
<dbReference type="SMART" id="SM00364">
    <property type="entry name" value="LRR_BAC"/>
    <property type="match status" value="7"/>
</dbReference>
<organism evidence="4 5">
    <name type="scientific">Candidatus Lokiarchaeum ossiferum</name>
    <dbReference type="NCBI Taxonomy" id="2951803"/>
    <lineage>
        <taxon>Archaea</taxon>
        <taxon>Promethearchaeati</taxon>
        <taxon>Promethearchaeota</taxon>
        <taxon>Promethearchaeia</taxon>
        <taxon>Promethearchaeales</taxon>
        <taxon>Promethearchaeaceae</taxon>
        <taxon>Candidatus Lokiarchaeum</taxon>
    </lineage>
</organism>
<dbReference type="InterPro" id="IPR001611">
    <property type="entry name" value="Leu-rich_rpt"/>
</dbReference>
<gene>
    <name evidence="4" type="ORF">NEF87_005098</name>
</gene>
<evidence type="ECO:0000256" key="2">
    <source>
        <dbReference type="ARBA" id="ARBA00022737"/>
    </source>
</evidence>
<dbReference type="Pfam" id="PF00560">
    <property type="entry name" value="LRR_1"/>
    <property type="match status" value="1"/>
</dbReference>
<proteinExistence type="predicted"/>
<evidence type="ECO:0000256" key="1">
    <source>
        <dbReference type="ARBA" id="ARBA00022614"/>
    </source>
</evidence>
<dbReference type="InterPro" id="IPR003591">
    <property type="entry name" value="Leu-rich_rpt_typical-subtyp"/>
</dbReference>
<name>A0ABY6HZK0_9ARCH</name>
<dbReference type="InterPro" id="IPR032675">
    <property type="entry name" value="LRR_dom_sf"/>
</dbReference>
<dbReference type="Gene3D" id="3.80.10.10">
    <property type="entry name" value="Ribonuclease Inhibitor"/>
    <property type="match status" value="2"/>
</dbReference>
<dbReference type="Pfam" id="PF13855">
    <property type="entry name" value="LRR_8"/>
    <property type="match status" value="1"/>
</dbReference>
<keyword evidence="1" id="KW-0433">Leucine-rich repeat</keyword>
<keyword evidence="5" id="KW-1185">Reference proteome</keyword>
<sequence length="488" mass="56760">MVEQFSRYIKLESPSCFLIYSSKSSTNSIVQVVSAIGTLLKELKVKPFVIHDKYWDRPHGILQIGTIIDQCSFGIIILDGFTRRLAIEVMNLSHVYKKHFDIPFIFLQSKSDYTDFKTQKKNFALFSSSLWNFSDQYRIGTQIDVSKCFTDFCESNVLFFFDRNDKNDLKLIQSEIAKKIEKKFHINLQNLNCLKEYRPEAERIEEDILIDRKTLLKYHNTLLLRQDAEVLLELESFLNEPIIRRSNIIKEKTRKKIITFCQLGYWEKDRRITKLVISNKNMSHLPENFGNLTKLTYLNLEKNNLSTLPASICDLTDLTGLHLRKNQLTNLPEAIGKLGHLSELLLDGNQLLILPDSIGKLTELKFLKLEENFLTTLPRSIGMLIRLTDLNLDGNQLEALPDEIGHLASLTYLRLMRNRLTKLPETLYNLRSLKFLFLNNNQISTFAESFQFPKSLSYLDLCGNHTNFPPFLKAQLEEQKCLILLKYK</sequence>
<feature type="domain" description="Disease resistance R13L4/SHOC-2-like LRR" evidence="3">
    <location>
        <begin position="275"/>
        <end position="344"/>
    </location>
</feature>
<evidence type="ECO:0000259" key="3">
    <source>
        <dbReference type="Pfam" id="PF23598"/>
    </source>
</evidence>
<reference evidence="4" key="1">
    <citation type="submission" date="2022-09" db="EMBL/GenBank/DDBJ databases">
        <title>Actin cytoskeleton and complex cell architecture in an #Asgard archaeon.</title>
        <authorList>
            <person name="Ponce Toledo R.I."/>
            <person name="Schleper C."/>
            <person name="Rodrigues Oliveira T."/>
            <person name="Wollweber F."/>
            <person name="Xu J."/>
            <person name="Rittmann S."/>
            <person name="Klingl A."/>
            <person name="Pilhofer M."/>
        </authorList>
    </citation>
    <scope>NUCLEOTIDE SEQUENCE</scope>
    <source>
        <strain evidence="4">B-35</strain>
    </source>
</reference>
<dbReference type="InterPro" id="IPR055414">
    <property type="entry name" value="LRR_R13L4/SHOC2-like"/>
</dbReference>
<dbReference type="PANTHER" id="PTHR45752:SF199">
    <property type="match status" value="1"/>
</dbReference>